<feature type="domain" description="Response regulatory" evidence="6">
    <location>
        <begin position="7"/>
        <end position="135"/>
    </location>
</feature>
<keyword evidence="1 4" id="KW-0479">Metal-binding</keyword>
<dbReference type="STRING" id="101127.A0A1X2GYH5"/>
<dbReference type="CDD" id="cd00077">
    <property type="entry name" value="HDc"/>
    <property type="match status" value="1"/>
</dbReference>
<feature type="domain" description="PDEase" evidence="7">
    <location>
        <begin position="202"/>
        <end position="573"/>
    </location>
</feature>
<keyword evidence="3" id="KW-0597">Phosphoprotein</keyword>
<evidence type="ECO:0000256" key="3">
    <source>
        <dbReference type="PROSITE-ProRule" id="PRU00169"/>
    </source>
</evidence>
<dbReference type="PROSITE" id="PS50110">
    <property type="entry name" value="RESPONSE_REGULATORY"/>
    <property type="match status" value="1"/>
</dbReference>
<dbReference type="PROSITE" id="PS51845">
    <property type="entry name" value="PDEASE_I_2"/>
    <property type="match status" value="1"/>
</dbReference>
<dbReference type="OrthoDB" id="546632at2759"/>
<sequence length="685" mass="77797">MNPSQCHILVITDNEASDRSLSLLHKIFNYVFYVPSSRDVEQTLDLLRRHQKKNLSTLILIDAQTYTEDTLFSTMAEFQQAVRQLDNPTLHTAMVVYSSETSAQFMSKCLDHGAIDYIVKPLSSHIVSTIYLNLTRFRLQQRSRLKGGSDIPSHKTVDNSVFSNIFHNNIWSAFFYRLLTIYDFSLDTTPSVPKENGIHSAYIRKDMKQIKSILCEQQTWDFAPFKFSQTELMQCAFFMLKQALALPGLEHINIMDDSLYDFLLDVANMYHELNPYHNFQHAVDVMQSTYYFLCRMGVIQPMDPAAYKDDLETQLSTYKNEQKLKELRGACPWMINNGRISEMFTSIDVLALLFASLGHDIGHPGLTNMFLVRTSNPLAMLYNDRSVLENFHATVFFNILQYHGFRSNGGWLSPQDFVRFRSVIVQSILATDMGLHDEYVRRIQELKTIINNSPVDPSLTNLVEPKVLLICGSLIKCADISNCARPFHLAKRWAKILKEEFSEQGDLEKCLGLPVLPFLDREQIGLAQFQLDFKRTSAAKLFESVADIIPDMQYSVVILKANCDAWQVILDRKDLKDSTGVSVDDELEQQEKVTENSDPPGTVAPCESPNNASRSIQDSPLITSRQQTQDSHPAPAQPLEQQLDTSQPPTAPPATVAPFPSSAPDDPAGKKLTKKQRRKNKCQVQ</sequence>
<dbReference type="Proteomes" id="UP000242146">
    <property type="component" value="Unassembled WGS sequence"/>
</dbReference>
<feature type="compositionally biased region" description="Polar residues" evidence="5">
    <location>
        <begin position="608"/>
        <end position="631"/>
    </location>
</feature>
<dbReference type="AlphaFoldDB" id="A0A1X2GYH5"/>
<dbReference type="Gene3D" id="3.40.50.2300">
    <property type="match status" value="1"/>
</dbReference>
<evidence type="ECO:0000256" key="2">
    <source>
        <dbReference type="ARBA" id="ARBA00022801"/>
    </source>
</evidence>
<dbReference type="SMART" id="SM00471">
    <property type="entry name" value="HDc"/>
    <property type="match status" value="1"/>
</dbReference>
<dbReference type="InterPro" id="IPR023174">
    <property type="entry name" value="PDEase_CS"/>
</dbReference>
<evidence type="ECO:0000313" key="9">
    <source>
        <dbReference type="Proteomes" id="UP000242146"/>
    </source>
</evidence>
<comment type="cofactor">
    <cofactor evidence="4">
        <name>a divalent metal cation</name>
        <dbReference type="ChEBI" id="CHEBI:60240"/>
    </cofactor>
    <text evidence="4">Binds 2 divalent metal cations per subunit. Site 1 may preferentially bind zinc ions, while site 2 has a preference for magnesium and/or manganese ions.</text>
</comment>
<dbReference type="Gene3D" id="1.10.1300.10">
    <property type="entry name" value="3'5'-cyclic nucleotide phosphodiesterase, catalytic domain"/>
    <property type="match status" value="1"/>
</dbReference>
<comment type="caution">
    <text evidence="8">The sequence shown here is derived from an EMBL/GenBank/DDBJ whole genome shotgun (WGS) entry which is preliminary data.</text>
</comment>
<comment type="similarity">
    <text evidence="4">Belongs to the cyclic nucleotide phosphodiesterase family.</text>
</comment>
<name>A0A1X2GYH5_9FUNG</name>
<accession>A0A1X2GYH5</accession>
<evidence type="ECO:0000259" key="6">
    <source>
        <dbReference type="PROSITE" id="PS50110"/>
    </source>
</evidence>
<dbReference type="InterPro" id="IPR001789">
    <property type="entry name" value="Sig_transdc_resp-reg_receiver"/>
</dbReference>
<evidence type="ECO:0000256" key="4">
    <source>
        <dbReference type="RuleBase" id="RU363067"/>
    </source>
</evidence>
<organism evidence="8 9">
    <name type="scientific">Hesseltinella vesiculosa</name>
    <dbReference type="NCBI Taxonomy" id="101127"/>
    <lineage>
        <taxon>Eukaryota</taxon>
        <taxon>Fungi</taxon>
        <taxon>Fungi incertae sedis</taxon>
        <taxon>Mucoromycota</taxon>
        <taxon>Mucoromycotina</taxon>
        <taxon>Mucoromycetes</taxon>
        <taxon>Mucorales</taxon>
        <taxon>Cunninghamellaceae</taxon>
        <taxon>Hesseltinella</taxon>
    </lineage>
</organism>
<dbReference type="GO" id="GO:0000160">
    <property type="term" value="P:phosphorelay signal transduction system"/>
    <property type="evidence" value="ECO:0007669"/>
    <property type="project" value="InterPro"/>
</dbReference>
<proteinExistence type="inferred from homology"/>
<dbReference type="EC" id="3.1.4.-" evidence="4"/>
<dbReference type="EMBL" id="MCGT01000001">
    <property type="protein sequence ID" value="ORX63143.1"/>
    <property type="molecule type" value="Genomic_DNA"/>
</dbReference>
<evidence type="ECO:0000259" key="7">
    <source>
        <dbReference type="PROSITE" id="PS51845"/>
    </source>
</evidence>
<gene>
    <name evidence="8" type="ORF">DM01DRAFT_1403510</name>
</gene>
<dbReference type="Pfam" id="PF00233">
    <property type="entry name" value="PDEase_I"/>
    <property type="match status" value="1"/>
</dbReference>
<keyword evidence="9" id="KW-1185">Reference proteome</keyword>
<feature type="region of interest" description="Disordered" evidence="5">
    <location>
        <begin position="579"/>
        <end position="685"/>
    </location>
</feature>
<dbReference type="PANTHER" id="PTHR11347">
    <property type="entry name" value="CYCLIC NUCLEOTIDE PHOSPHODIESTERASE"/>
    <property type="match status" value="1"/>
</dbReference>
<dbReference type="GO" id="GO:0004114">
    <property type="term" value="F:3',5'-cyclic-nucleotide phosphodiesterase activity"/>
    <property type="evidence" value="ECO:0007669"/>
    <property type="project" value="InterPro"/>
</dbReference>
<evidence type="ECO:0000313" key="8">
    <source>
        <dbReference type="EMBL" id="ORX63143.1"/>
    </source>
</evidence>
<dbReference type="InterPro" id="IPR036971">
    <property type="entry name" value="PDEase_catalytic_dom_sf"/>
</dbReference>
<evidence type="ECO:0000256" key="5">
    <source>
        <dbReference type="SAM" id="MobiDB-lite"/>
    </source>
</evidence>
<dbReference type="InterPro" id="IPR002073">
    <property type="entry name" value="PDEase_catalytic_dom"/>
</dbReference>
<reference evidence="8 9" key="1">
    <citation type="submission" date="2016-07" db="EMBL/GenBank/DDBJ databases">
        <title>Pervasive Adenine N6-methylation of Active Genes in Fungi.</title>
        <authorList>
            <consortium name="DOE Joint Genome Institute"/>
            <person name="Mondo S.J."/>
            <person name="Dannebaum R.O."/>
            <person name="Kuo R.C."/>
            <person name="Labutti K."/>
            <person name="Haridas S."/>
            <person name="Kuo A."/>
            <person name="Salamov A."/>
            <person name="Ahrendt S.R."/>
            <person name="Lipzen A."/>
            <person name="Sullivan W."/>
            <person name="Andreopoulos W.B."/>
            <person name="Clum A."/>
            <person name="Lindquist E."/>
            <person name="Daum C."/>
            <person name="Ramamoorthy G.K."/>
            <person name="Gryganskyi A."/>
            <person name="Culley D."/>
            <person name="Magnuson J.K."/>
            <person name="James T.Y."/>
            <person name="O'Malley M.A."/>
            <person name="Stajich J.E."/>
            <person name="Spatafora J.W."/>
            <person name="Visel A."/>
            <person name="Grigoriev I.V."/>
        </authorList>
    </citation>
    <scope>NUCLEOTIDE SEQUENCE [LARGE SCALE GENOMIC DNA]</scope>
    <source>
        <strain evidence="8 9">NRRL 3301</strain>
    </source>
</reference>
<dbReference type="PROSITE" id="PS00126">
    <property type="entry name" value="PDEASE_I_1"/>
    <property type="match status" value="1"/>
</dbReference>
<keyword evidence="2 4" id="KW-0378">Hydrolase</keyword>
<dbReference type="SUPFAM" id="SSF52172">
    <property type="entry name" value="CheY-like"/>
    <property type="match status" value="1"/>
</dbReference>
<feature type="compositionally biased region" description="Basic residues" evidence="5">
    <location>
        <begin position="671"/>
        <end position="685"/>
    </location>
</feature>
<feature type="modified residue" description="4-aspartylphosphate" evidence="3">
    <location>
        <position position="62"/>
    </location>
</feature>
<protein>
    <recommendedName>
        <fullName evidence="4">Phosphodiesterase</fullName>
        <ecNumber evidence="4">3.1.4.-</ecNumber>
    </recommendedName>
</protein>
<dbReference type="GO" id="GO:0046872">
    <property type="term" value="F:metal ion binding"/>
    <property type="evidence" value="ECO:0007669"/>
    <property type="project" value="UniProtKB-KW"/>
</dbReference>
<dbReference type="InterPro" id="IPR011006">
    <property type="entry name" value="CheY-like_superfamily"/>
</dbReference>
<feature type="compositionally biased region" description="Low complexity" evidence="5">
    <location>
        <begin position="645"/>
        <end position="666"/>
    </location>
</feature>
<dbReference type="SUPFAM" id="SSF109604">
    <property type="entry name" value="HD-domain/PDEase-like"/>
    <property type="match status" value="1"/>
</dbReference>
<evidence type="ECO:0000256" key="1">
    <source>
        <dbReference type="ARBA" id="ARBA00022723"/>
    </source>
</evidence>
<dbReference type="InterPro" id="IPR003607">
    <property type="entry name" value="HD/PDEase_dom"/>
</dbReference>